<dbReference type="OrthoDB" id="5280830at2759"/>
<dbReference type="InParanoid" id="A0A165IJ42"/>
<keyword evidence="2" id="KW-1185">Reference proteome</keyword>
<dbReference type="Proteomes" id="UP000076632">
    <property type="component" value="Unassembled WGS sequence"/>
</dbReference>
<sequence>MHNLVVCGATDAENPAHAELFSDFMGISMALRNLHPDIQGTFLSCFPLDKHFDVLEQRKPPITDTYFGCSGPDNKPLYTYSKNQWALRQDKWFEEVDKEELLARVFLWMLEKARCIERDDVVNMFFACQGTHEHDLEVGTRVFSTQDFAEVLQLFRADVQVNAVGRHCYSGCLVGAVVSTKQRGKNLFAGTGPDDTHWWGTVNSWSNRIRYFQFGQPFVQSLARVQLPGIPQQVLPPVTEENHDEFISEAILRSVGGTSAPTPPTASYLSPEQSYAISLIERLILMDYVDVNYDRDWTYRRRRNEFPTMDLSLHRNQKIIVKSML</sequence>
<evidence type="ECO:0000313" key="2">
    <source>
        <dbReference type="Proteomes" id="UP000076632"/>
    </source>
</evidence>
<dbReference type="GeneID" id="28901878"/>
<organism evidence="1 2">
    <name type="scientific">Xylona heveae (strain CBS 132557 / TC161)</name>
    <dbReference type="NCBI Taxonomy" id="1328760"/>
    <lineage>
        <taxon>Eukaryota</taxon>
        <taxon>Fungi</taxon>
        <taxon>Dikarya</taxon>
        <taxon>Ascomycota</taxon>
        <taxon>Pezizomycotina</taxon>
        <taxon>Xylonomycetes</taxon>
        <taxon>Xylonales</taxon>
        <taxon>Xylonaceae</taxon>
        <taxon>Xylona</taxon>
    </lineage>
</organism>
<accession>A0A165IJ42</accession>
<dbReference type="EMBL" id="KV407455">
    <property type="protein sequence ID" value="KZF24965.1"/>
    <property type="molecule type" value="Genomic_DNA"/>
</dbReference>
<protein>
    <submittedName>
        <fullName evidence="1">Uncharacterized protein</fullName>
    </submittedName>
</protein>
<proteinExistence type="predicted"/>
<reference evidence="1 2" key="1">
    <citation type="journal article" date="2016" name="Fungal Biol.">
        <title>The genome of Xylona heveae provides a window into fungal endophytism.</title>
        <authorList>
            <person name="Gazis R."/>
            <person name="Kuo A."/>
            <person name="Riley R."/>
            <person name="LaButti K."/>
            <person name="Lipzen A."/>
            <person name="Lin J."/>
            <person name="Amirebrahimi M."/>
            <person name="Hesse C.N."/>
            <person name="Spatafora J.W."/>
            <person name="Henrissat B."/>
            <person name="Hainaut M."/>
            <person name="Grigoriev I.V."/>
            <person name="Hibbett D.S."/>
        </authorList>
    </citation>
    <scope>NUCLEOTIDE SEQUENCE [LARGE SCALE GENOMIC DNA]</scope>
    <source>
        <strain evidence="1 2">TC161</strain>
    </source>
</reference>
<name>A0A165IJ42_XYLHT</name>
<dbReference type="AlphaFoldDB" id="A0A165IJ42"/>
<evidence type="ECO:0000313" key="1">
    <source>
        <dbReference type="EMBL" id="KZF24965.1"/>
    </source>
</evidence>
<dbReference type="RefSeq" id="XP_018190520.1">
    <property type="nucleotide sequence ID" value="XM_018336741.1"/>
</dbReference>
<gene>
    <name evidence="1" type="ORF">L228DRAFT_59207</name>
</gene>